<dbReference type="AlphaFoldDB" id="A0AAV1Q2H2"/>
<comment type="caution">
    <text evidence="1">The sequence shown here is derived from an EMBL/GenBank/DDBJ whole genome shotgun (WGS) entry which is preliminary data.</text>
</comment>
<gene>
    <name evidence="1" type="ORF">FSCOSCO3_A036754</name>
</gene>
<sequence>MEQADVYVVYMTYLNSVKAPGEIKAGSDSSLDSVQRLHFTSPLQGQHVAAWTAEVKRLSAPQHKQLMFPNNQGLVGGFQCRHERVREDDETVPISSSFSSCQSSKWKPSIVTFADANLFSCRSY</sequence>
<proteinExistence type="predicted"/>
<protein>
    <submittedName>
        <fullName evidence="1">Uncharacterized protein</fullName>
    </submittedName>
</protein>
<evidence type="ECO:0000313" key="1">
    <source>
        <dbReference type="EMBL" id="CAK6978188.1"/>
    </source>
</evidence>
<accession>A0AAV1Q2H2</accession>
<organism evidence="1 2">
    <name type="scientific">Scomber scombrus</name>
    <name type="common">Atlantic mackerel</name>
    <name type="synonym">Scomber vernalis</name>
    <dbReference type="NCBI Taxonomy" id="13677"/>
    <lineage>
        <taxon>Eukaryota</taxon>
        <taxon>Metazoa</taxon>
        <taxon>Chordata</taxon>
        <taxon>Craniata</taxon>
        <taxon>Vertebrata</taxon>
        <taxon>Euteleostomi</taxon>
        <taxon>Actinopterygii</taxon>
        <taxon>Neopterygii</taxon>
        <taxon>Teleostei</taxon>
        <taxon>Neoteleostei</taxon>
        <taxon>Acanthomorphata</taxon>
        <taxon>Pelagiaria</taxon>
        <taxon>Scombriformes</taxon>
        <taxon>Scombridae</taxon>
        <taxon>Scomber</taxon>
    </lineage>
</organism>
<keyword evidence="2" id="KW-1185">Reference proteome</keyword>
<evidence type="ECO:0000313" key="2">
    <source>
        <dbReference type="Proteomes" id="UP001314229"/>
    </source>
</evidence>
<name>A0AAV1Q2H2_SCOSC</name>
<dbReference type="EMBL" id="CAWUFR010000464">
    <property type="protein sequence ID" value="CAK6978188.1"/>
    <property type="molecule type" value="Genomic_DNA"/>
</dbReference>
<reference evidence="1 2" key="1">
    <citation type="submission" date="2024-01" db="EMBL/GenBank/DDBJ databases">
        <authorList>
            <person name="Alioto T."/>
            <person name="Alioto T."/>
            <person name="Gomez Garrido J."/>
        </authorList>
    </citation>
    <scope>NUCLEOTIDE SEQUENCE [LARGE SCALE GENOMIC DNA]</scope>
</reference>
<dbReference type="Proteomes" id="UP001314229">
    <property type="component" value="Unassembled WGS sequence"/>
</dbReference>